<keyword evidence="1" id="KW-1133">Transmembrane helix</keyword>
<evidence type="ECO:0008006" key="4">
    <source>
        <dbReference type="Google" id="ProtNLM"/>
    </source>
</evidence>
<dbReference type="EMBL" id="WIXI01000046">
    <property type="protein sequence ID" value="MQY47757.1"/>
    <property type="molecule type" value="Genomic_DNA"/>
</dbReference>
<reference evidence="2 3" key="1">
    <citation type="submission" date="2019-11" db="EMBL/GenBank/DDBJ databases">
        <title>Genome analysis of Rhizobacterium cereale a novel genus and species isolated from maize roots in North Spain.</title>
        <authorList>
            <person name="Menendez E."/>
            <person name="Flores-Felix J.D."/>
            <person name="Ramirez-Bahena M.-H."/>
            <person name="Igual J.M."/>
            <person name="Garcia-Fraile P."/>
            <person name="Peix A."/>
            <person name="Velazquez E."/>
        </authorList>
    </citation>
    <scope>NUCLEOTIDE SEQUENCE [LARGE SCALE GENOMIC DNA]</scope>
    <source>
        <strain evidence="2 3">RZME27</strain>
    </source>
</reference>
<keyword evidence="1" id="KW-0472">Membrane</keyword>
<sequence>MREIRFKDPNGFHDVIHLNSLKGLRMFETLFMFGGRLNRLQYFVTTIVISLVAGLIGGILFAAMAATGAGIGGFALVILLLLPFLWMSLSMQAARIRDIGLSPLFVIGGLIAFYGVLHLTIMASANVAMALFLSGLSIVSQILNGLLLLFMPGDTFPRNGPPPSFDNMPGGDRVARTPWDDIAIPSPPAVAQYASPELAPVRAARQPQMHAKPAFGRRGL</sequence>
<organism evidence="2 3">
    <name type="scientific">Endobacterium cereale</name>
    <dbReference type="NCBI Taxonomy" id="2663029"/>
    <lineage>
        <taxon>Bacteria</taxon>
        <taxon>Pseudomonadati</taxon>
        <taxon>Pseudomonadota</taxon>
        <taxon>Alphaproteobacteria</taxon>
        <taxon>Hyphomicrobiales</taxon>
        <taxon>Rhizobiaceae</taxon>
        <taxon>Endobacterium</taxon>
    </lineage>
</organism>
<keyword evidence="1" id="KW-0812">Transmembrane</keyword>
<protein>
    <recommendedName>
        <fullName evidence="4">DUF805 domain-containing protein</fullName>
    </recommendedName>
</protein>
<name>A0A6A8ACY6_9HYPH</name>
<feature type="transmembrane region" description="Helical" evidence="1">
    <location>
        <begin position="101"/>
        <end position="121"/>
    </location>
</feature>
<evidence type="ECO:0000313" key="3">
    <source>
        <dbReference type="Proteomes" id="UP000435138"/>
    </source>
</evidence>
<evidence type="ECO:0000256" key="1">
    <source>
        <dbReference type="SAM" id="Phobius"/>
    </source>
</evidence>
<dbReference type="AlphaFoldDB" id="A0A6A8ACY6"/>
<dbReference type="InterPro" id="IPR008523">
    <property type="entry name" value="DUF805"/>
</dbReference>
<gene>
    <name evidence="2" type="ORF">GAO09_17105</name>
</gene>
<feature type="transmembrane region" description="Helical" evidence="1">
    <location>
        <begin position="69"/>
        <end position="89"/>
    </location>
</feature>
<feature type="transmembrane region" description="Helical" evidence="1">
    <location>
        <begin position="42"/>
        <end position="63"/>
    </location>
</feature>
<dbReference type="Proteomes" id="UP000435138">
    <property type="component" value="Unassembled WGS sequence"/>
</dbReference>
<comment type="caution">
    <text evidence="2">The sequence shown here is derived from an EMBL/GenBank/DDBJ whole genome shotgun (WGS) entry which is preliminary data.</text>
</comment>
<dbReference type="Pfam" id="PF05656">
    <property type="entry name" value="DUF805"/>
    <property type="match status" value="1"/>
</dbReference>
<accession>A0A6A8ACY6</accession>
<keyword evidence="3" id="KW-1185">Reference proteome</keyword>
<feature type="transmembrane region" description="Helical" evidence="1">
    <location>
        <begin position="127"/>
        <end position="150"/>
    </location>
</feature>
<dbReference type="GO" id="GO:0016020">
    <property type="term" value="C:membrane"/>
    <property type="evidence" value="ECO:0007669"/>
    <property type="project" value="InterPro"/>
</dbReference>
<evidence type="ECO:0000313" key="2">
    <source>
        <dbReference type="EMBL" id="MQY47757.1"/>
    </source>
</evidence>
<proteinExistence type="predicted"/>